<comment type="caution">
    <text evidence="1">The sequence shown here is derived from an EMBL/GenBank/DDBJ whole genome shotgun (WGS) entry which is preliminary data.</text>
</comment>
<reference evidence="1 2" key="1">
    <citation type="journal article" date="2018" name="Evol. Lett.">
        <title>Horizontal gene cluster transfer increased hallucinogenic mushroom diversity.</title>
        <authorList>
            <person name="Reynolds H.T."/>
            <person name="Vijayakumar V."/>
            <person name="Gluck-Thaler E."/>
            <person name="Korotkin H.B."/>
            <person name="Matheny P.B."/>
            <person name="Slot J.C."/>
        </authorList>
    </citation>
    <scope>NUCLEOTIDE SEQUENCE [LARGE SCALE GENOMIC DNA]</scope>
    <source>
        <strain evidence="1 2">2631</strain>
    </source>
</reference>
<accession>A0A409X5D0</accession>
<gene>
    <name evidence="1" type="ORF">CVT25_001525</name>
</gene>
<proteinExistence type="predicted"/>
<name>A0A409X5D0_PSICY</name>
<dbReference type="AlphaFoldDB" id="A0A409X5D0"/>
<sequence>MTTPLSLIVDLLRHDISNGITELEIKLPLGTYNSLEDIERGLKDHNIKLLDSHLVHPAFDSIRRVIIGVEAEMTKSGSNCQPPRLIEKWRSYVESQLPLLLEKKPDTEVYVRWKE</sequence>
<dbReference type="EMBL" id="NHYD01002582">
    <property type="protein sequence ID" value="PPQ86003.1"/>
    <property type="molecule type" value="Genomic_DNA"/>
</dbReference>
<dbReference type="InParanoid" id="A0A409X5D0"/>
<organism evidence="1 2">
    <name type="scientific">Psilocybe cyanescens</name>
    <dbReference type="NCBI Taxonomy" id="93625"/>
    <lineage>
        <taxon>Eukaryota</taxon>
        <taxon>Fungi</taxon>
        <taxon>Dikarya</taxon>
        <taxon>Basidiomycota</taxon>
        <taxon>Agaricomycotina</taxon>
        <taxon>Agaricomycetes</taxon>
        <taxon>Agaricomycetidae</taxon>
        <taxon>Agaricales</taxon>
        <taxon>Agaricineae</taxon>
        <taxon>Strophariaceae</taxon>
        <taxon>Psilocybe</taxon>
    </lineage>
</organism>
<evidence type="ECO:0000313" key="2">
    <source>
        <dbReference type="Proteomes" id="UP000283269"/>
    </source>
</evidence>
<keyword evidence="2" id="KW-1185">Reference proteome</keyword>
<protein>
    <submittedName>
        <fullName evidence="1">Uncharacterized protein</fullName>
    </submittedName>
</protein>
<dbReference type="Proteomes" id="UP000283269">
    <property type="component" value="Unassembled WGS sequence"/>
</dbReference>
<evidence type="ECO:0000313" key="1">
    <source>
        <dbReference type="EMBL" id="PPQ86003.1"/>
    </source>
</evidence>